<dbReference type="Pfam" id="PF16353">
    <property type="entry name" value="LacZ_4"/>
    <property type="match status" value="1"/>
</dbReference>
<sequence>MSGIATSSSGQKDDYQNELVFERNRLPPRAYFKSEHSLNLNGRWKFHYASCPAKAPSEDDDIASIENSSTIDVPGHWQLQGYGKPHYTNVQFPFPVDPPHVPSENPVGTYSTEFRVPSKWKSAGEMNYRLRFDGVDSAFHLSVNGSPFQARYSQGSRNPAEFDITDLLIRDGSSLNIITVRVYQWCIFRDVHLIGFPTRGNIEDFTVRTELDDQYKNAKLNLDIAYSVAAASNVIVSLEKAGCKGTAVFEQQFELEAGSSQRSFSFDVSDPLKWTAETPNLYEIWITLAGEEKGKALQKIHQEVGFRQVEIKKGNLTVNGTAIHLNGANRHDHHFKYGRAVPLDFIRRDLLLMKTHNINALRCSHYPSHPEIYSLANKIGLYVMDEADLECHGFYDAVARPLQIPESQPYEERKLLTFPQSAKFTTDKESWQGAYVERMKQMVHRDKNHPSIIFWSLGNEAFYGRNHKAMYDWAKAYDPTRPIHYEGDAEALSADMFSYMYMSIPELVKRAKEHGDDFEKPIILCEFAHAMGTGPGALQEYQDAFRAHRRLQGGFIWEWADHGILTKTDDGTPFFAYGGDFGDYPNDGNFVMDGLCDSEHNPRSALVEAKKVFAPVSIGREGESILVTNHYDFSSLDHLKAHWTLSTFTAGNSESIVSSGLLSLPNVAAGETATVDMPNFGQIDQLTGEAWLSVSMELASSTVWAHAGHQIAWGQFRVGEQSLVKFGQTEPSSGIDSPTLSDRLAILTLSNPDVIFEFDKSIDKITKWSIRGTDIFEVGNGPHLTFWRAPTDNDIPEIAQYWVLFGLDSMQKQVRSVSHTLEDGNLQITTKTWVSPPILAWGFDTTTKYTLQGDGSIKIHIHAEPRGSIPITLPRFGLEMKMNKSTDTIRWFGLGQGETYRDMKQAGKLGVWTNSVDEMITHNAFPQESGNRTDTRWVHLLNSKGSGIQAELQCEAPKNEGGFDFNVNRHSAHALEKAKHPYELARSDEVIFRVDGGHHGLGTASCGPPTLEQHSLHTQVLDFTVLLTPVGL</sequence>
<dbReference type="Proteomes" id="UP000016922">
    <property type="component" value="Unassembled WGS sequence"/>
</dbReference>
<dbReference type="InterPro" id="IPR014718">
    <property type="entry name" value="GH-type_carb-bd"/>
</dbReference>
<dbReference type="EMBL" id="KE145357">
    <property type="protein sequence ID" value="EPE33998.1"/>
    <property type="molecule type" value="Genomic_DNA"/>
</dbReference>
<dbReference type="InterPro" id="IPR013783">
    <property type="entry name" value="Ig-like_fold"/>
</dbReference>
<accession>S3E6J1</accession>
<dbReference type="InterPro" id="IPR036156">
    <property type="entry name" value="Beta-gal/glucu_dom_sf"/>
</dbReference>
<keyword evidence="8" id="KW-1185">Reference proteome</keyword>
<dbReference type="GO" id="GO:0009341">
    <property type="term" value="C:beta-galactosidase complex"/>
    <property type="evidence" value="ECO:0007669"/>
    <property type="project" value="InterPro"/>
</dbReference>
<dbReference type="InterPro" id="IPR006101">
    <property type="entry name" value="Glyco_hydro_2"/>
</dbReference>
<evidence type="ECO:0000256" key="2">
    <source>
        <dbReference type="ARBA" id="ARBA00022801"/>
    </source>
</evidence>
<dbReference type="SUPFAM" id="SSF49303">
    <property type="entry name" value="beta-Galactosidase/glucuronidase domain"/>
    <property type="match status" value="2"/>
</dbReference>
<evidence type="ECO:0000313" key="8">
    <source>
        <dbReference type="Proteomes" id="UP000016922"/>
    </source>
</evidence>
<dbReference type="AlphaFoldDB" id="S3E6J1"/>
<dbReference type="InterPro" id="IPR006104">
    <property type="entry name" value="Glyco_hydro_2_N"/>
</dbReference>
<dbReference type="InterPro" id="IPR011013">
    <property type="entry name" value="Gal_mutarotase_sf_dom"/>
</dbReference>
<dbReference type="InterPro" id="IPR050347">
    <property type="entry name" value="Bact_Beta-galactosidase"/>
</dbReference>
<dbReference type="PROSITE" id="PS00608">
    <property type="entry name" value="GLYCOSYL_HYDROL_F2_2"/>
    <property type="match status" value="1"/>
</dbReference>
<dbReference type="Gene3D" id="2.70.98.10">
    <property type="match status" value="1"/>
</dbReference>
<dbReference type="KEGG" id="glz:GLAREA_07011"/>
<dbReference type="Pfam" id="PF02836">
    <property type="entry name" value="Glyco_hydro_2_C"/>
    <property type="match status" value="1"/>
</dbReference>
<dbReference type="Pfam" id="PF02929">
    <property type="entry name" value="Bgal_small_N"/>
    <property type="match status" value="1"/>
</dbReference>
<dbReference type="InterPro" id="IPR008979">
    <property type="entry name" value="Galactose-bd-like_sf"/>
</dbReference>
<dbReference type="Pfam" id="PF02837">
    <property type="entry name" value="Glyco_hydro_2_N"/>
    <property type="match status" value="1"/>
</dbReference>
<comment type="similarity">
    <text evidence="1 5">Belongs to the glycosyl hydrolase 2 family.</text>
</comment>
<dbReference type="SUPFAM" id="SSF74650">
    <property type="entry name" value="Galactose mutarotase-like"/>
    <property type="match status" value="1"/>
</dbReference>
<dbReference type="PRINTS" id="PR00132">
    <property type="entry name" value="GLHYDRLASE2"/>
</dbReference>
<gene>
    <name evidence="7" type="ORF">GLAREA_07011</name>
</gene>
<keyword evidence="3 5" id="KW-0326">Glycosidase</keyword>
<dbReference type="InterPro" id="IPR032312">
    <property type="entry name" value="LacZ_4"/>
</dbReference>
<dbReference type="OrthoDB" id="408532at2759"/>
<dbReference type="SUPFAM" id="SSF49785">
    <property type="entry name" value="Galactose-binding domain-like"/>
    <property type="match status" value="1"/>
</dbReference>
<dbReference type="InterPro" id="IPR006103">
    <property type="entry name" value="Glyco_hydro_2_cat"/>
</dbReference>
<dbReference type="GO" id="GO:0030246">
    <property type="term" value="F:carbohydrate binding"/>
    <property type="evidence" value="ECO:0007669"/>
    <property type="project" value="InterPro"/>
</dbReference>
<dbReference type="InterPro" id="IPR004199">
    <property type="entry name" value="B-gal_small/dom_5"/>
</dbReference>
<evidence type="ECO:0000256" key="4">
    <source>
        <dbReference type="ARBA" id="ARBA00032230"/>
    </source>
</evidence>
<dbReference type="HOGENOM" id="CLU_002346_0_0_1"/>
<dbReference type="PROSITE" id="PS00719">
    <property type="entry name" value="GLYCOSYL_HYDROL_F2_1"/>
    <property type="match status" value="1"/>
</dbReference>
<dbReference type="InterPro" id="IPR017853">
    <property type="entry name" value="GH"/>
</dbReference>
<evidence type="ECO:0000313" key="7">
    <source>
        <dbReference type="EMBL" id="EPE33998.1"/>
    </source>
</evidence>
<dbReference type="FunFam" id="3.20.20.80:FF:000018">
    <property type="entry name" value="Beta-galactosidase"/>
    <property type="match status" value="1"/>
</dbReference>
<organism evidence="7 8">
    <name type="scientific">Glarea lozoyensis (strain ATCC 20868 / MF5171)</name>
    <dbReference type="NCBI Taxonomy" id="1116229"/>
    <lineage>
        <taxon>Eukaryota</taxon>
        <taxon>Fungi</taxon>
        <taxon>Dikarya</taxon>
        <taxon>Ascomycota</taxon>
        <taxon>Pezizomycotina</taxon>
        <taxon>Leotiomycetes</taxon>
        <taxon>Helotiales</taxon>
        <taxon>Helotiaceae</taxon>
        <taxon>Glarea</taxon>
    </lineage>
</organism>
<name>S3E6J1_GLAL2</name>
<dbReference type="STRING" id="1116229.S3E6J1"/>
<proteinExistence type="inferred from homology"/>
<dbReference type="PANTHER" id="PTHR46323">
    <property type="entry name" value="BETA-GALACTOSIDASE"/>
    <property type="match status" value="1"/>
</dbReference>
<dbReference type="OMA" id="WCEASYI"/>
<dbReference type="Gene3D" id="2.60.120.260">
    <property type="entry name" value="Galactose-binding domain-like"/>
    <property type="match status" value="1"/>
</dbReference>
<dbReference type="GO" id="GO:0005990">
    <property type="term" value="P:lactose catabolic process"/>
    <property type="evidence" value="ECO:0007669"/>
    <property type="project" value="TreeGrafter"/>
</dbReference>
<evidence type="ECO:0000259" key="6">
    <source>
        <dbReference type="SMART" id="SM01038"/>
    </source>
</evidence>
<dbReference type="Gene3D" id="3.20.20.80">
    <property type="entry name" value="Glycosidases"/>
    <property type="match status" value="1"/>
</dbReference>
<dbReference type="GO" id="GO:0004565">
    <property type="term" value="F:beta-galactosidase activity"/>
    <property type="evidence" value="ECO:0007669"/>
    <property type="project" value="InterPro"/>
</dbReference>
<dbReference type="GeneID" id="19466064"/>
<dbReference type="RefSeq" id="XP_008079150.1">
    <property type="nucleotide sequence ID" value="XM_008080959.1"/>
</dbReference>
<reference evidence="7 8" key="1">
    <citation type="journal article" date="2013" name="BMC Genomics">
        <title>Genomics-driven discovery of the pneumocandin biosynthetic gene cluster in the fungus Glarea lozoyensis.</title>
        <authorList>
            <person name="Chen L."/>
            <person name="Yue Q."/>
            <person name="Zhang X."/>
            <person name="Xiang M."/>
            <person name="Wang C."/>
            <person name="Li S."/>
            <person name="Che Y."/>
            <person name="Ortiz-Lopez F.J."/>
            <person name="Bills G.F."/>
            <person name="Liu X."/>
            <person name="An Z."/>
        </authorList>
    </citation>
    <scope>NUCLEOTIDE SEQUENCE [LARGE SCALE GENOMIC DNA]</scope>
    <source>
        <strain evidence="8">ATCC 20868 / MF5171</strain>
    </source>
</reference>
<dbReference type="InterPro" id="IPR023232">
    <property type="entry name" value="Glyco_hydro_2_AS"/>
</dbReference>
<dbReference type="Pfam" id="PF00703">
    <property type="entry name" value="Glyco_hydro_2"/>
    <property type="match status" value="1"/>
</dbReference>
<evidence type="ECO:0000256" key="3">
    <source>
        <dbReference type="ARBA" id="ARBA00023295"/>
    </source>
</evidence>
<dbReference type="Gene3D" id="2.60.40.10">
    <property type="entry name" value="Immunoglobulins"/>
    <property type="match status" value="2"/>
</dbReference>
<keyword evidence="2 5" id="KW-0378">Hydrolase</keyword>
<dbReference type="SUPFAM" id="SSF51445">
    <property type="entry name" value="(Trans)glycosidases"/>
    <property type="match status" value="1"/>
</dbReference>
<dbReference type="SMART" id="SM01038">
    <property type="entry name" value="Bgal_small_N"/>
    <property type="match status" value="1"/>
</dbReference>
<evidence type="ECO:0000256" key="1">
    <source>
        <dbReference type="ARBA" id="ARBA00007401"/>
    </source>
</evidence>
<dbReference type="eggNOG" id="KOG2024">
    <property type="taxonomic scope" value="Eukaryota"/>
</dbReference>
<dbReference type="InterPro" id="IPR006102">
    <property type="entry name" value="Ig-like_GH2"/>
</dbReference>
<feature type="domain" description="Beta galactosidase small chain/" evidence="6">
    <location>
        <begin position="748"/>
        <end position="1028"/>
    </location>
</feature>
<protein>
    <recommendedName>
        <fullName evidence="4">Lactase</fullName>
    </recommendedName>
</protein>
<evidence type="ECO:0000256" key="5">
    <source>
        <dbReference type="RuleBase" id="RU361154"/>
    </source>
</evidence>
<dbReference type="InterPro" id="IPR023230">
    <property type="entry name" value="Glyco_hydro_2_CS"/>
</dbReference>
<dbReference type="PANTHER" id="PTHR46323:SF1">
    <property type="entry name" value="LACTASE"/>
    <property type="match status" value="1"/>
</dbReference>